<protein>
    <recommendedName>
        <fullName evidence="3">BAH domain-containing protein</fullName>
    </recommendedName>
</protein>
<proteinExistence type="predicted"/>
<dbReference type="Gene3D" id="2.30.30.490">
    <property type="match status" value="1"/>
</dbReference>
<comment type="caution">
    <text evidence="1">The sequence shown here is derived from an EMBL/GenBank/DDBJ whole genome shotgun (WGS) entry which is preliminary data.</text>
</comment>
<evidence type="ECO:0000313" key="1">
    <source>
        <dbReference type="EMBL" id="KAG2438199.1"/>
    </source>
</evidence>
<dbReference type="AlphaFoldDB" id="A0A835TD72"/>
<evidence type="ECO:0008006" key="3">
    <source>
        <dbReference type="Google" id="ProtNLM"/>
    </source>
</evidence>
<reference evidence="1" key="1">
    <citation type="journal article" date="2020" name="bioRxiv">
        <title>Comparative genomics of Chlamydomonas.</title>
        <authorList>
            <person name="Craig R.J."/>
            <person name="Hasan A.R."/>
            <person name="Ness R.W."/>
            <person name="Keightley P.D."/>
        </authorList>
    </citation>
    <scope>NUCLEOTIDE SEQUENCE</scope>
    <source>
        <strain evidence="1">SAG 7.73</strain>
    </source>
</reference>
<evidence type="ECO:0000313" key="2">
    <source>
        <dbReference type="Proteomes" id="UP000650467"/>
    </source>
</evidence>
<dbReference type="Proteomes" id="UP000650467">
    <property type="component" value="Unassembled WGS sequence"/>
</dbReference>
<name>A0A835TD72_CHLIN</name>
<dbReference type="EMBL" id="JAEHOC010000010">
    <property type="protein sequence ID" value="KAG2438199.1"/>
    <property type="molecule type" value="Genomic_DNA"/>
</dbReference>
<keyword evidence="2" id="KW-1185">Reference proteome</keyword>
<sequence length="207" mass="22533">MLHSEEGVPFIGVVLDFEEAADESRPGETEVLTRVCWMYRVRDLKGAAKAALEEEPAVTRRAVLSEARAGGDKGTFQEVFLSNHANAVSAASIMHPIQVWCLPDERLEPLLLPAGAAGSGPPPGSAPAAGPAVSRAVLLPGFVSRRMYTVIKHKLLLLGKVPPAVAKKEFEPWVGQMVSELLRRTQAQLPAEMAAWVRRCEQRQARH</sequence>
<dbReference type="OrthoDB" id="537614at2759"/>
<dbReference type="InterPro" id="IPR043151">
    <property type="entry name" value="BAH_sf"/>
</dbReference>
<organism evidence="1 2">
    <name type="scientific">Chlamydomonas incerta</name>
    <dbReference type="NCBI Taxonomy" id="51695"/>
    <lineage>
        <taxon>Eukaryota</taxon>
        <taxon>Viridiplantae</taxon>
        <taxon>Chlorophyta</taxon>
        <taxon>core chlorophytes</taxon>
        <taxon>Chlorophyceae</taxon>
        <taxon>CS clade</taxon>
        <taxon>Chlamydomonadales</taxon>
        <taxon>Chlamydomonadaceae</taxon>
        <taxon>Chlamydomonas</taxon>
    </lineage>
</organism>
<gene>
    <name evidence="1" type="ORF">HXX76_005803</name>
</gene>
<accession>A0A835TD72</accession>